<reference evidence="2" key="1">
    <citation type="submission" date="2020-05" db="UniProtKB">
        <authorList>
            <consortium name="EnsemblMetazoa"/>
        </authorList>
    </citation>
    <scope>IDENTIFICATION</scope>
    <source>
        <strain evidence="2">TTRI</strain>
    </source>
</reference>
<dbReference type="Proteomes" id="UP000078200">
    <property type="component" value="Unassembled WGS sequence"/>
</dbReference>
<evidence type="ECO:0000313" key="2">
    <source>
        <dbReference type="EnsemblMetazoa" id="GAUT026752-PA"/>
    </source>
</evidence>
<evidence type="ECO:0000256" key="1">
    <source>
        <dbReference type="SAM" id="MobiDB-lite"/>
    </source>
</evidence>
<accession>A0A1A9V5M0</accession>
<evidence type="ECO:0000313" key="3">
    <source>
        <dbReference type="Proteomes" id="UP000078200"/>
    </source>
</evidence>
<keyword evidence="3" id="KW-1185">Reference proteome</keyword>
<feature type="region of interest" description="Disordered" evidence="1">
    <location>
        <begin position="81"/>
        <end position="101"/>
    </location>
</feature>
<dbReference type="VEuPathDB" id="VectorBase:GAUT026752"/>
<dbReference type="EnsemblMetazoa" id="GAUT026752-RA">
    <property type="protein sequence ID" value="GAUT026752-PA"/>
    <property type="gene ID" value="GAUT026752"/>
</dbReference>
<organism evidence="2 3">
    <name type="scientific">Glossina austeni</name>
    <name type="common">Savannah tsetse fly</name>
    <dbReference type="NCBI Taxonomy" id="7395"/>
    <lineage>
        <taxon>Eukaryota</taxon>
        <taxon>Metazoa</taxon>
        <taxon>Ecdysozoa</taxon>
        <taxon>Arthropoda</taxon>
        <taxon>Hexapoda</taxon>
        <taxon>Insecta</taxon>
        <taxon>Pterygota</taxon>
        <taxon>Neoptera</taxon>
        <taxon>Endopterygota</taxon>
        <taxon>Diptera</taxon>
        <taxon>Brachycera</taxon>
        <taxon>Muscomorpha</taxon>
        <taxon>Hippoboscoidea</taxon>
        <taxon>Glossinidae</taxon>
        <taxon>Glossina</taxon>
    </lineage>
</organism>
<protein>
    <submittedName>
        <fullName evidence="2">Uncharacterized protein</fullName>
    </submittedName>
</protein>
<sequence length="122" mass="11953">MLEGYAADSVTAATAAAEAAAAATAAEDVNSKLRGKCVTTESLLATGVPALKKCEDSDNACAASNAALANHYDLNTAADNVDVNDGGGGDDDDDGDGDGDGNVVAVVVVVVVVDAVSDVVPR</sequence>
<name>A0A1A9V5M0_GLOAU</name>
<feature type="compositionally biased region" description="Acidic residues" evidence="1">
    <location>
        <begin position="88"/>
        <end position="99"/>
    </location>
</feature>
<proteinExistence type="predicted"/>
<dbReference type="AlphaFoldDB" id="A0A1A9V5M0"/>